<protein>
    <recommendedName>
        <fullName evidence="4">Alkyl hydroperoxide reductase C</fullName>
        <ecNumber evidence="3">1.11.1.26</ecNumber>
    </recommendedName>
    <alternativeName>
        <fullName evidence="9">Peroxiredoxin</fullName>
    </alternativeName>
</protein>
<evidence type="ECO:0000256" key="1">
    <source>
        <dbReference type="ARBA" id="ARBA00009796"/>
    </source>
</evidence>
<dbReference type="GO" id="GO:0008379">
    <property type="term" value="F:thioredoxin peroxidase activity"/>
    <property type="evidence" value="ECO:0007669"/>
    <property type="project" value="TreeGrafter"/>
</dbReference>
<organism evidence="13 14">
    <name type="scientific">Sediminicurvatus halobius</name>
    <dbReference type="NCBI Taxonomy" id="2182432"/>
    <lineage>
        <taxon>Bacteria</taxon>
        <taxon>Pseudomonadati</taxon>
        <taxon>Pseudomonadota</taxon>
        <taxon>Gammaproteobacteria</taxon>
        <taxon>Chromatiales</taxon>
        <taxon>Ectothiorhodospiraceae</taxon>
        <taxon>Sediminicurvatus</taxon>
    </lineage>
</organism>
<dbReference type="PIRSF" id="PIRSF000239">
    <property type="entry name" value="AHPC"/>
    <property type="match status" value="1"/>
</dbReference>
<evidence type="ECO:0000256" key="10">
    <source>
        <dbReference type="ARBA" id="ARBA00047572"/>
    </source>
</evidence>
<dbReference type="PROSITE" id="PS51352">
    <property type="entry name" value="THIOREDOXIN_2"/>
    <property type="match status" value="1"/>
</dbReference>
<comment type="similarity">
    <text evidence="1">Belongs to the peroxiredoxin family. AhpC/Prx1 subfamily.</text>
</comment>
<dbReference type="InterPro" id="IPR019479">
    <property type="entry name" value="Peroxiredoxin_C"/>
</dbReference>
<keyword evidence="8" id="KW-0676">Redox-active center</keyword>
<dbReference type="GO" id="GO:0033554">
    <property type="term" value="P:cellular response to stress"/>
    <property type="evidence" value="ECO:0007669"/>
    <property type="project" value="TreeGrafter"/>
</dbReference>
<dbReference type="GO" id="GO:0042744">
    <property type="term" value="P:hydrogen peroxide catabolic process"/>
    <property type="evidence" value="ECO:0007669"/>
    <property type="project" value="TreeGrafter"/>
</dbReference>
<keyword evidence="14" id="KW-1185">Reference proteome</keyword>
<feature type="active site" description="Cysteine sulfenic acid (-SOH) intermediate; for peroxidase activity" evidence="11">
    <location>
        <position position="36"/>
    </location>
</feature>
<comment type="caution">
    <text evidence="13">The sequence shown here is derived from an EMBL/GenBank/DDBJ whole genome shotgun (WGS) entry which is preliminary data.</text>
</comment>
<dbReference type="SUPFAM" id="SSF52833">
    <property type="entry name" value="Thioredoxin-like"/>
    <property type="match status" value="1"/>
</dbReference>
<dbReference type="OrthoDB" id="9812811at2"/>
<name>A0A2U2MVM0_9GAMM</name>
<dbReference type="EC" id="1.11.1.26" evidence="3"/>
<dbReference type="Pfam" id="PF10417">
    <property type="entry name" value="1-cysPrx_C"/>
    <property type="match status" value="1"/>
</dbReference>
<gene>
    <name evidence="13" type="ORF">DEM34_19190</name>
</gene>
<sequence length="210" mass="22817">PDFTAETTVGELAFHDWLGHHWGMLFSHPGDFTPVCTTELAAVARLAPEFERRRTRVISLSADALASHRQWSREIAASDGIAPNFPMISDPELEIARAYDMLPAADVSAPGCGPALDRVAGRSVVIVTPGHRVAAMLSYPLACGRNFHEVLRLLDALQLTDRHPVATPADWVPGEPVLASPVPAPGTRGLNRPGERAVSKPYVRRIRQPL</sequence>
<evidence type="ECO:0000256" key="2">
    <source>
        <dbReference type="ARBA" id="ARBA00011654"/>
    </source>
</evidence>
<dbReference type="InterPro" id="IPR050217">
    <property type="entry name" value="Peroxiredoxin"/>
</dbReference>
<reference evidence="13 14" key="1">
    <citation type="submission" date="2018-05" db="EMBL/GenBank/DDBJ databases">
        <title>Spiribacter halobius sp. nov., a moderately halophilic bacterium isolated from marine solar saltern.</title>
        <authorList>
            <person name="Zheng W.-S."/>
            <person name="Lu D.-C."/>
            <person name="Du Z.-J."/>
        </authorList>
    </citation>
    <scope>NUCLEOTIDE SEQUENCE [LARGE SCALE GENOMIC DNA]</scope>
    <source>
        <strain evidence="13 14">E85</strain>
    </source>
</reference>
<evidence type="ECO:0000256" key="9">
    <source>
        <dbReference type="ARBA" id="ARBA00032077"/>
    </source>
</evidence>
<evidence type="ECO:0000256" key="8">
    <source>
        <dbReference type="ARBA" id="ARBA00023284"/>
    </source>
</evidence>
<evidence type="ECO:0000256" key="7">
    <source>
        <dbReference type="ARBA" id="ARBA00023002"/>
    </source>
</evidence>
<dbReference type="Gene3D" id="3.40.30.10">
    <property type="entry name" value="Glutaredoxin"/>
    <property type="match status" value="1"/>
</dbReference>
<dbReference type="InterPro" id="IPR036249">
    <property type="entry name" value="Thioredoxin-like_sf"/>
</dbReference>
<dbReference type="Pfam" id="PF00578">
    <property type="entry name" value="AhpC-TSA"/>
    <property type="match status" value="1"/>
</dbReference>
<dbReference type="GO" id="GO:0045454">
    <property type="term" value="P:cell redox homeostasis"/>
    <property type="evidence" value="ECO:0007669"/>
    <property type="project" value="TreeGrafter"/>
</dbReference>
<dbReference type="PANTHER" id="PTHR10681:SF121">
    <property type="entry name" value="ALKYL HYDROPEROXIDE REDUCTASE C"/>
    <property type="match status" value="1"/>
</dbReference>
<dbReference type="RefSeq" id="WP_109680421.1">
    <property type="nucleotide sequence ID" value="NZ_QFFI01000074.1"/>
</dbReference>
<dbReference type="PANTHER" id="PTHR10681">
    <property type="entry name" value="THIOREDOXIN PEROXIDASE"/>
    <property type="match status" value="1"/>
</dbReference>
<dbReference type="GO" id="GO:0005829">
    <property type="term" value="C:cytosol"/>
    <property type="evidence" value="ECO:0007669"/>
    <property type="project" value="TreeGrafter"/>
</dbReference>
<dbReference type="EMBL" id="QFFI01000074">
    <property type="protein sequence ID" value="PWG60907.1"/>
    <property type="molecule type" value="Genomic_DNA"/>
</dbReference>
<feature type="non-terminal residue" evidence="13">
    <location>
        <position position="1"/>
    </location>
</feature>
<comment type="catalytic activity">
    <reaction evidence="10">
        <text>a hydroperoxide + NADH + H(+) = an alcohol + NAD(+) + H2O</text>
        <dbReference type="Rhea" id="RHEA:62628"/>
        <dbReference type="ChEBI" id="CHEBI:15377"/>
        <dbReference type="ChEBI" id="CHEBI:15378"/>
        <dbReference type="ChEBI" id="CHEBI:30879"/>
        <dbReference type="ChEBI" id="CHEBI:35924"/>
        <dbReference type="ChEBI" id="CHEBI:57540"/>
        <dbReference type="ChEBI" id="CHEBI:57945"/>
        <dbReference type="EC" id="1.11.1.26"/>
    </reaction>
</comment>
<evidence type="ECO:0000256" key="3">
    <source>
        <dbReference type="ARBA" id="ARBA00013021"/>
    </source>
</evidence>
<accession>A0A2U2MVM0</accession>
<evidence type="ECO:0000256" key="6">
    <source>
        <dbReference type="ARBA" id="ARBA00022862"/>
    </source>
</evidence>
<dbReference type="AlphaFoldDB" id="A0A2U2MVM0"/>
<keyword evidence="6" id="KW-0049">Antioxidant</keyword>
<evidence type="ECO:0000313" key="14">
    <source>
        <dbReference type="Proteomes" id="UP000245474"/>
    </source>
</evidence>
<evidence type="ECO:0000256" key="4">
    <source>
        <dbReference type="ARBA" id="ARBA00017462"/>
    </source>
</evidence>
<feature type="domain" description="Thioredoxin" evidence="12">
    <location>
        <begin position="1"/>
        <end position="159"/>
    </location>
</feature>
<dbReference type="Proteomes" id="UP000245474">
    <property type="component" value="Unassembled WGS sequence"/>
</dbReference>
<keyword evidence="7" id="KW-0560">Oxidoreductase</keyword>
<dbReference type="Gene3D" id="3.30.1020.10">
    <property type="entry name" value="Antioxidant, Horf6, Chain A, domain2"/>
    <property type="match status" value="1"/>
</dbReference>
<comment type="subunit">
    <text evidence="2">Homodimer; disulfide-linked, upon oxidation. 5 homodimers assemble to form a ring-like decamer.</text>
</comment>
<dbReference type="GO" id="GO:0102039">
    <property type="term" value="F:NADH-dependent peroxiredoxin activity"/>
    <property type="evidence" value="ECO:0007669"/>
    <property type="project" value="UniProtKB-EC"/>
</dbReference>
<dbReference type="InterPro" id="IPR024706">
    <property type="entry name" value="Peroxiredoxin_AhpC-typ"/>
</dbReference>
<evidence type="ECO:0000259" key="12">
    <source>
        <dbReference type="PROSITE" id="PS51352"/>
    </source>
</evidence>
<evidence type="ECO:0000313" key="13">
    <source>
        <dbReference type="EMBL" id="PWG60907.1"/>
    </source>
</evidence>
<keyword evidence="5 13" id="KW-0575">Peroxidase</keyword>
<dbReference type="InterPro" id="IPR013766">
    <property type="entry name" value="Thioredoxin_domain"/>
</dbReference>
<evidence type="ECO:0000256" key="5">
    <source>
        <dbReference type="ARBA" id="ARBA00022559"/>
    </source>
</evidence>
<evidence type="ECO:0000256" key="11">
    <source>
        <dbReference type="PIRSR" id="PIRSR000239-1"/>
    </source>
</evidence>
<proteinExistence type="inferred from homology"/>
<dbReference type="GO" id="GO:0006979">
    <property type="term" value="P:response to oxidative stress"/>
    <property type="evidence" value="ECO:0007669"/>
    <property type="project" value="TreeGrafter"/>
</dbReference>
<dbReference type="InterPro" id="IPR000866">
    <property type="entry name" value="AhpC/TSA"/>
</dbReference>